<dbReference type="Proteomes" id="UP001142610">
    <property type="component" value="Unassembled WGS sequence"/>
</dbReference>
<name>A0A9X2LDI1_9PROT</name>
<accession>A0A9X2LDI1</accession>
<evidence type="ECO:0000313" key="3">
    <source>
        <dbReference type="Proteomes" id="UP001142610"/>
    </source>
</evidence>
<sequence length="40" mass="4720">MTEPEKPKSEKKALPDKLSKEERLAKALRENLKRRKAKKD</sequence>
<dbReference type="EMBL" id="JANIBC010000021">
    <property type="protein sequence ID" value="MCQ8186532.1"/>
    <property type="molecule type" value="Genomic_DNA"/>
</dbReference>
<dbReference type="AlphaFoldDB" id="A0A9X2LDI1"/>
<proteinExistence type="predicted"/>
<comment type="caution">
    <text evidence="2">The sequence shown here is derived from an EMBL/GenBank/DDBJ whole genome shotgun (WGS) entry which is preliminary data.</text>
</comment>
<evidence type="ECO:0000313" key="2">
    <source>
        <dbReference type="EMBL" id="MCQ8186532.1"/>
    </source>
</evidence>
<protein>
    <submittedName>
        <fullName evidence="2">Uncharacterized protein</fullName>
    </submittedName>
</protein>
<organism evidence="2 3">
    <name type="scientific">Parvularcula maris</name>
    <dbReference type="NCBI Taxonomy" id="2965077"/>
    <lineage>
        <taxon>Bacteria</taxon>
        <taxon>Pseudomonadati</taxon>
        <taxon>Pseudomonadota</taxon>
        <taxon>Alphaproteobacteria</taxon>
        <taxon>Parvularculales</taxon>
        <taxon>Parvularculaceae</taxon>
        <taxon>Parvularcula</taxon>
    </lineage>
</organism>
<feature type="region of interest" description="Disordered" evidence="1">
    <location>
        <begin position="1"/>
        <end position="22"/>
    </location>
</feature>
<evidence type="ECO:0000256" key="1">
    <source>
        <dbReference type="SAM" id="MobiDB-lite"/>
    </source>
</evidence>
<reference evidence="2" key="1">
    <citation type="submission" date="2022-07" db="EMBL/GenBank/DDBJ databases">
        <title>Parvularcula maris sp. nov., an algicidal bacterium isolated from seawater.</title>
        <authorList>
            <person name="Li F."/>
        </authorList>
    </citation>
    <scope>NUCLEOTIDE SEQUENCE</scope>
    <source>
        <strain evidence="2">BGMRC 0090</strain>
    </source>
</reference>
<gene>
    <name evidence="2" type="ORF">NOG11_14205</name>
</gene>
<keyword evidence="3" id="KW-1185">Reference proteome</keyword>
<dbReference type="RefSeq" id="WP_256620463.1">
    <property type="nucleotide sequence ID" value="NZ_JANIBC010000021.1"/>
</dbReference>